<dbReference type="Proteomes" id="UP000650467">
    <property type="component" value="Unassembled WGS sequence"/>
</dbReference>
<dbReference type="EMBL" id="JAEHOC010000012">
    <property type="protein sequence ID" value="KAG2436824.1"/>
    <property type="molecule type" value="Genomic_DNA"/>
</dbReference>
<proteinExistence type="predicted"/>
<reference evidence="1" key="1">
    <citation type="journal article" date="2020" name="bioRxiv">
        <title>Comparative genomics of Chlamydomonas.</title>
        <authorList>
            <person name="Craig R.J."/>
            <person name="Hasan A.R."/>
            <person name="Ness R.W."/>
            <person name="Keightley P.D."/>
        </authorList>
    </citation>
    <scope>NUCLEOTIDE SEQUENCE</scope>
    <source>
        <strain evidence="1">SAG 7.73</strain>
    </source>
</reference>
<evidence type="ECO:0000313" key="2">
    <source>
        <dbReference type="Proteomes" id="UP000650467"/>
    </source>
</evidence>
<evidence type="ECO:0000313" key="1">
    <source>
        <dbReference type="EMBL" id="KAG2436824.1"/>
    </source>
</evidence>
<dbReference type="AlphaFoldDB" id="A0A835T0Y9"/>
<accession>A0A835T0Y9</accession>
<protein>
    <submittedName>
        <fullName evidence="1">Uncharacterized protein</fullName>
    </submittedName>
</protein>
<gene>
    <name evidence="1" type="ORF">HXX76_006346</name>
</gene>
<sequence length="138" mass="14348">MAGLAAGDAGQAAALQRLLRECEALDATIRRLHKEAPAAMSLGLATADSSTGDMEAGAAAARTCGAAGPGSGASSDGMRASVANRGGQGLWQRGLCFDDVEEAWREGGHAEWSSARGGLLTCRRVVEPRQHWWAWLPC</sequence>
<keyword evidence="2" id="KW-1185">Reference proteome</keyword>
<name>A0A835T0Y9_CHLIN</name>
<organism evidence="1 2">
    <name type="scientific">Chlamydomonas incerta</name>
    <dbReference type="NCBI Taxonomy" id="51695"/>
    <lineage>
        <taxon>Eukaryota</taxon>
        <taxon>Viridiplantae</taxon>
        <taxon>Chlorophyta</taxon>
        <taxon>core chlorophytes</taxon>
        <taxon>Chlorophyceae</taxon>
        <taxon>CS clade</taxon>
        <taxon>Chlamydomonadales</taxon>
        <taxon>Chlamydomonadaceae</taxon>
        <taxon>Chlamydomonas</taxon>
    </lineage>
</organism>
<comment type="caution">
    <text evidence="1">The sequence shown here is derived from an EMBL/GenBank/DDBJ whole genome shotgun (WGS) entry which is preliminary data.</text>
</comment>